<feature type="compositionally biased region" description="Basic and acidic residues" evidence="1">
    <location>
        <begin position="28"/>
        <end position="37"/>
    </location>
</feature>
<feature type="compositionally biased region" description="Acidic residues" evidence="1">
    <location>
        <begin position="328"/>
        <end position="341"/>
    </location>
</feature>
<keyword evidence="4" id="KW-1185">Reference proteome</keyword>
<sequence length="1311" mass="131793">KTPKVTPSAAKPSSTQGKSALPSTALEKQTHQWKESDPVIAGIREEIAHFQKEMEELKARTSKACFQVGTPEEMKMLRTESDDLHTFLLEIKETTESLHGDISILKTTLLEGFAGVEEAKEQNEQNRSSGYLHLLYKKPLDPKSEAQLQEIRRLHQYVKFAVQDVNDVLDLEWDRHLEQKRKQKRLIVPERETLFNTLANNREIINQQRKRLNHLVNSLQQLRLYNQTSQWSVPSDTSLNSAQSDLESLRNDLMKTTLKSQTKPLPKAPAKLSPVKQAQLRNFLAKRKTPPIRSTAPASLSRSAFLSTRYYEDLDEVSSTSSVSQSLENDDSQAVDQEEEAAPVQVPRHAPVVRTPSIQPGLMAQSPSFGKQHLSLGTLLPTSSNRIIPQGADSTMLATKTVKHGAPAPTVTVPAPQAAAAAALQRQMAANQSPAVSTSLTESTLKNVPQVVNVRELKSGSLTPAVSAVIGSSVPHSAAQAVHQVLATVATNQAKQFKIAFHSLPSPAKESAQPDSFSFAGSSKLGAIPEASFAFGSHKSASAPGGVVGGNSSADGTQSNKAAAATSSAPPTTSGKLDIAPSKPGDHLFQGNLAGETLGSFSGLRVGQVDDNAKATTKAPSTSAAGAQSAKVSTIPSGFNFAAPLTLGKAGEAASTSVTSAGTASLPISTSATGSLFGNVQLTSTGSSGVFNLGGTKPTFSFGIQQTNSMSTSTSTPSTLPASTSLSFGGFATSLQTIVPAATSSKSAGDAKSPPGSEKTSENEAVAAGSSPSVPQAQAQFSEPLKEPALPQATAGDTPEGSGTAVAPPPPDTGAAPTSTSDVKVPVPPAVSAAAPPDQNVSATTSTAGTASPAEATGALAATSDAATGVQSPAVGASVFAPTSAGSSVFSQPPSSSSSGSAFTQPAGEAAATPSTAPVFGQLPAGTTASSPFGQLTTSTLSTATATTQAATSGFGTSAFGTTTAGGFGQPAFGQAPIFGQPASSSSSGFTFSQSGFGTMPAFGQPAASTAASSSGNVFGAPASTNSASSFSFGQPASTGGGLFGQSSPPVFGQSTGFGQGGSVFGGTAAVTTTTSSAGFSFCQASGKSRALPSVTVWLSQPSSSSGSLFGAGGGGRGGGFFSGLGGKPSQDAANKNPFSSSSGGFGSAASQNSSSLFGNSGAKTFGFGSSSFGEQKPTGTFSSGGGSVASQGFGFSSPNKAGGFGAAPVFGSPPTFGGSPGFGGVPAFGSAPTFSSPLGSTGGKVFGEGTAAASAGGFGFGGTSNNTASFGTLANQNTPTFGSLSQQGSGFGTQSSGFSAFGTGGGGRKN</sequence>
<feature type="region of interest" description="Disordered" evidence="1">
    <location>
        <begin position="884"/>
        <end position="926"/>
    </location>
</feature>
<dbReference type="InterPro" id="IPR026054">
    <property type="entry name" value="Nucleoporin"/>
</dbReference>
<dbReference type="PANTHER" id="PTHR23193:SF21">
    <property type="entry name" value="NUCLEAR PORE COMPLEX PROTEIN NUP214"/>
    <property type="match status" value="1"/>
</dbReference>
<reference evidence="3" key="2">
    <citation type="submission" date="2025-09" db="UniProtKB">
        <authorList>
            <consortium name="Ensembl"/>
        </authorList>
    </citation>
    <scope>IDENTIFICATION</scope>
</reference>
<dbReference type="Pfam" id="PF18617">
    <property type="entry name" value="Nup214_FG"/>
    <property type="match status" value="1"/>
</dbReference>
<accession>A0A8C5UCL3</accession>
<feature type="region of interest" description="Disordered" evidence="1">
    <location>
        <begin position="1121"/>
        <end position="1146"/>
    </location>
</feature>
<feature type="compositionally biased region" description="Low complexity" evidence="1">
    <location>
        <begin position="317"/>
        <end position="326"/>
    </location>
</feature>
<name>A0A8C5UCL3_9PASS</name>
<feature type="compositionally biased region" description="Polar residues" evidence="1">
    <location>
        <begin position="550"/>
        <end position="561"/>
    </location>
</feature>
<dbReference type="InterPro" id="IPR041553">
    <property type="entry name" value="Nup214_FG"/>
</dbReference>
<feature type="region of interest" description="Disordered" evidence="1">
    <location>
        <begin position="743"/>
        <end position="852"/>
    </location>
</feature>
<reference evidence="3" key="1">
    <citation type="submission" date="2025-08" db="UniProtKB">
        <authorList>
            <consortium name="Ensembl"/>
        </authorList>
    </citation>
    <scope>IDENTIFICATION</scope>
</reference>
<feature type="region of interest" description="Disordered" evidence="1">
    <location>
        <begin position="1"/>
        <end position="37"/>
    </location>
</feature>
<feature type="compositionally biased region" description="Low complexity" evidence="1">
    <location>
        <begin position="1281"/>
        <end position="1302"/>
    </location>
</feature>
<feature type="compositionally biased region" description="Polar residues" evidence="1">
    <location>
        <begin position="11"/>
        <end position="22"/>
    </location>
</feature>
<evidence type="ECO:0000313" key="4">
    <source>
        <dbReference type="Proteomes" id="UP000694560"/>
    </source>
</evidence>
<feature type="region of interest" description="Disordered" evidence="1">
    <location>
        <begin position="546"/>
        <end position="587"/>
    </location>
</feature>
<protein>
    <submittedName>
        <fullName evidence="3">Nucleoporin 214</fullName>
    </submittedName>
</protein>
<dbReference type="Ensembl" id="ENSMCST00000018799.1">
    <property type="protein sequence ID" value="ENSMCSP00000018338.1"/>
    <property type="gene ID" value="ENSMCSG00000012852.1"/>
</dbReference>
<dbReference type="Proteomes" id="UP000694560">
    <property type="component" value="Unplaced"/>
</dbReference>
<dbReference type="GO" id="GO:0008139">
    <property type="term" value="F:nuclear localization sequence binding"/>
    <property type="evidence" value="ECO:0007669"/>
    <property type="project" value="TreeGrafter"/>
</dbReference>
<evidence type="ECO:0000259" key="2">
    <source>
        <dbReference type="Pfam" id="PF18617"/>
    </source>
</evidence>
<dbReference type="GO" id="GO:0006606">
    <property type="term" value="P:protein import into nucleus"/>
    <property type="evidence" value="ECO:0007669"/>
    <property type="project" value="TreeGrafter"/>
</dbReference>
<proteinExistence type="predicted"/>
<feature type="compositionally biased region" description="Polar residues" evidence="1">
    <location>
        <begin position="770"/>
        <end position="781"/>
    </location>
</feature>
<dbReference type="GO" id="GO:0006405">
    <property type="term" value="P:RNA export from nucleus"/>
    <property type="evidence" value="ECO:0007669"/>
    <property type="project" value="TreeGrafter"/>
</dbReference>
<dbReference type="PANTHER" id="PTHR23193">
    <property type="entry name" value="NUCLEAR PORE COMPLEX PROTEIN NUP"/>
    <property type="match status" value="1"/>
</dbReference>
<organism evidence="3 4">
    <name type="scientific">Malurus cyaneus samueli</name>
    <dbReference type="NCBI Taxonomy" id="2593467"/>
    <lineage>
        <taxon>Eukaryota</taxon>
        <taxon>Metazoa</taxon>
        <taxon>Chordata</taxon>
        <taxon>Craniata</taxon>
        <taxon>Vertebrata</taxon>
        <taxon>Euteleostomi</taxon>
        <taxon>Archelosauria</taxon>
        <taxon>Archosauria</taxon>
        <taxon>Dinosauria</taxon>
        <taxon>Saurischia</taxon>
        <taxon>Theropoda</taxon>
        <taxon>Coelurosauria</taxon>
        <taxon>Aves</taxon>
        <taxon>Neognathae</taxon>
        <taxon>Neoaves</taxon>
        <taxon>Telluraves</taxon>
        <taxon>Australaves</taxon>
        <taxon>Passeriformes</taxon>
        <taxon>Meliphagoidea</taxon>
        <taxon>Maluridae</taxon>
        <taxon>Malurus</taxon>
    </lineage>
</organism>
<feature type="compositionally biased region" description="Low complexity" evidence="1">
    <location>
        <begin position="562"/>
        <end position="574"/>
    </location>
</feature>
<dbReference type="GO" id="GO:0005643">
    <property type="term" value="C:nuclear pore"/>
    <property type="evidence" value="ECO:0007669"/>
    <property type="project" value="TreeGrafter"/>
</dbReference>
<dbReference type="OrthoDB" id="248320at2759"/>
<feature type="compositionally biased region" description="Low complexity" evidence="1">
    <location>
        <begin position="813"/>
        <end position="852"/>
    </location>
</feature>
<feature type="compositionally biased region" description="Low complexity" evidence="1">
    <location>
        <begin position="884"/>
        <end position="903"/>
    </location>
</feature>
<dbReference type="GO" id="GO:0017056">
    <property type="term" value="F:structural constituent of nuclear pore"/>
    <property type="evidence" value="ECO:0007669"/>
    <property type="project" value="TreeGrafter"/>
</dbReference>
<feature type="domain" description="Nuclear pore complex protein Nup214 phenylalanine-glycine (FG)" evidence="2">
    <location>
        <begin position="1152"/>
        <end position="1212"/>
    </location>
</feature>
<evidence type="ECO:0000313" key="3">
    <source>
        <dbReference type="Ensembl" id="ENSMCSP00000018338.1"/>
    </source>
</evidence>
<evidence type="ECO:0000256" key="1">
    <source>
        <dbReference type="SAM" id="MobiDB-lite"/>
    </source>
</evidence>
<feature type="region of interest" description="Disordered" evidence="1">
    <location>
        <begin position="317"/>
        <end position="346"/>
    </location>
</feature>
<feature type="region of interest" description="Disordered" evidence="1">
    <location>
        <begin position="1272"/>
        <end position="1311"/>
    </location>
</feature>